<dbReference type="SMART" id="SM00421">
    <property type="entry name" value="HTH_LUXR"/>
    <property type="match status" value="1"/>
</dbReference>
<reference evidence="5" key="1">
    <citation type="submission" date="2022-07" db="EMBL/GenBank/DDBJ databases">
        <title>Pseudosulfitobacter sp. strain AP-MA-4, whole genome sequence.</title>
        <authorList>
            <person name="Jiang Y."/>
        </authorList>
    </citation>
    <scope>NUCLEOTIDE SEQUENCE</scope>
    <source>
        <strain evidence="5">AP-MA-4</strain>
    </source>
</reference>
<dbReference type="InterPro" id="IPR000792">
    <property type="entry name" value="Tscrpt_reg_LuxR_C"/>
</dbReference>
<dbReference type="SUPFAM" id="SSF55785">
    <property type="entry name" value="PYP-like sensor domain (PAS domain)"/>
    <property type="match status" value="1"/>
</dbReference>
<keyword evidence="6" id="KW-1185">Reference proteome</keyword>
<dbReference type="PANTHER" id="PTHR44688:SF16">
    <property type="entry name" value="DNA-BINDING TRANSCRIPTIONAL ACTIVATOR DEVR_DOSR"/>
    <property type="match status" value="1"/>
</dbReference>
<proteinExistence type="predicted"/>
<dbReference type="Pfam" id="PF00196">
    <property type="entry name" value="GerE"/>
    <property type="match status" value="1"/>
</dbReference>
<name>A0ABT1Z462_9RHOB</name>
<dbReference type="PROSITE" id="PS50043">
    <property type="entry name" value="HTH_LUXR_2"/>
    <property type="match status" value="1"/>
</dbReference>
<dbReference type="SUPFAM" id="SSF46894">
    <property type="entry name" value="C-terminal effector domain of the bipartite response regulators"/>
    <property type="match status" value="1"/>
</dbReference>
<evidence type="ECO:0000313" key="6">
    <source>
        <dbReference type="Proteomes" id="UP001165396"/>
    </source>
</evidence>
<dbReference type="InterPro" id="IPR035965">
    <property type="entry name" value="PAS-like_dom_sf"/>
</dbReference>
<dbReference type="CDD" id="cd06170">
    <property type="entry name" value="LuxR_C_like"/>
    <property type="match status" value="1"/>
</dbReference>
<comment type="caution">
    <text evidence="5">The sequence shown here is derived from an EMBL/GenBank/DDBJ whole genome shotgun (WGS) entry which is preliminary data.</text>
</comment>
<dbReference type="Proteomes" id="UP001165396">
    <property type="component" value="Unassembled WGS sequence"/>
</dbReference>
<keyword evidence="3" id="KW-0804">Transcription</keyword>
<feature type="domain" description="HTH luxR-type" evidence="4">
    <location>
        <begin position="159"/>
        <end position="224"/>
    </location>
</feature>
<evidence type="ECO:0000313" key="5">
    <source>
        <dbReference type="EMBL" id="MCR8827926.1"/>
    </source>
</evidence>
<dbReference type="Pfam" id="PF13426">
    <property type="entry name" value="PAS_9"/>
    <property type="match status" value="1"/>
</dbReference>
<evidence type="ECO:0000256" key="2">
    <source>
        <dbReference type="ARBA" id="ARBA00023125"/>
    </source>
</evidence>
<organism evidence="5 6">
    <name type="scientific">Pseudosulfitobacter koreensis</name>
    <dbReference type="NCBI Taxonomy" id="2968472"/>
    <lineage>
        <taxon>Bacteria</taxon>
        <taxon>Pseudomonadati</taxon>
        <taxon>Pseudomonadota</taxon>
        <taxon>Alphaproteobacteria</taxon>
        <taxon>Rhodobacterales</taxon>
        <taxon>Roseobacteraceae</taxon>
        <taxon>Pseudosulfitobacter</taxon>
    </lineage>
</organism>
<protein>
    <submittedName>
        <fullName evidence="5">PAS and helix-turn-helix domain-containing protein</fullName>
    </submittedName>
</protein>
<dbReference type="Gene3D" id="1.10.10.10">
    <property type="entry name" value="Winged helix-like DNA-binding domain superfamily/Winged helix DNA-binding domain"/>
    <property type="match status" value="1"/>
</dbReference>
<evidence type="ECO:0000256" key="1">
    <source>
        <dbReference type="ARBA" id="ARBA00023015"/>
    </source>
</evidence>
<dbReference type="PRINTS" id="PR00038">
    <property type="entry name" value="HTHLUXR"/>
</dbReference>
<accession>A0ABT1Z462</accession>
<dbReference type="InterPro" id="IPR036388">
    <property type="entry name" value="WH-like_DNA-bd_sf"/>
</dbReference>
<keyword evidence="1" id="KW-0805">Transcription regulation</keyword>
<dbReference type="NCBIfam" id="TIGR00229">
    <property type="entry name" value="sensory_box"/>
    <property type="match status" value="1"/>
</dbReference>
<evidence type="ECO:0000256" key="3">
    <source>
        <dbReference type="ARBA" id="ARBA00023163"/>
    </source>
</evidence>
<dbReference type="EMBL" id="JANKJG010000013">
    <property type="protein sequence ID" value="MCR8827926.1"/>
    <property type="molecule type" value="Genomic_DNA"/>
</dbReference>
<dbReference type="PANTHER" id="PTHR44688">
    <property type="entry name" value="DNA-BINDING TRANSCRIPTIONAL ACTIVATOR DEVR_DOSR"/>
    <property type="match status" value="1"/>
</dbReference>
<dbReference type="Gene3D" id="3.30.450.20">
    <property type="entry name" value="PAS domain"/>
    <property type="match status" value="1"/>
</dbReference>
<dbReference type="CDD" id="cd00130">
    <property type="entry name" value="PAS"/>
    <property type="match status" value="1"/>
</dbReference>
<gene>
    <name evidence="5" type="ORF">NTA49_15400</name>
</gene>
<sequence length="236" mass="26625">MVSSRSGRLGLLHPDAPPTYLAPMITAESGRGNIVEIRIDEAYETGDFAQLAYAFAPVGLVITENRVIRDCNAAFAEMFGYARDELQNQVFAMLYPSDEEFVNIRDRGVKQLRETNTYWDERIMAKKTGTLFWCRVRGHSFTPDKPLMRAVWSFADLSETRPYVPLTRREREIISYLSDGLTSKEIANKLELSHRTVEVYRAKLLKKFGVSNSSGLFQSLGGIGSSHVVSRSTDQS</sequence>
<keyword evidence="2" id="KW-0238">DNA-binding</keyword>
<dbReference type="InterPro" id="IPR016032">
    <property type="entry name" value="Sig_transdc_resp-reg_C-effctor"/>
</dbReference>
<dbReference type="InterPro" id="IPR000014">
    <property type="entry name" value="PAS"/>
</dbReference>
<evidence type="ECO:0000259" key="4">
    <source>
        <dbReference type="PROSITE" id="PS50043"/>
    </source>
</evidence>